<evidence type="ECO:0000313" key="3">
    <source>
        <dbReference type="Proteomes" id="UP000823775"/>
    </source>
</evidence>
<protein>
    <recommendedName>
        <fullName evidence="1">Putative plant transposon protein domain-containing protein</fullName>
    </recommendedName>
</protein>
<name>A0ABS8RMZ9_DATST</name>
<gene>
    <name evidence="2" type="ORF">HAX54_039144</name>
</gene>
<reference evidence="2 3" key="1">
    <citation type="journal article" date="2021" name="BMC Genomics">
        <title>Datura genome reveals duplications of psychoactive alkaloid biosynthetic genes and high mutation rate following tissue culture.</title>
        <authorList>
            <person name="Rajewski A."/>
            <person name="Carter-House D."/>
            <person name="Stajich J."/>
            <person name="Litt A."/>
        </authorList>
    </citation>
    <scope>NUCLEOTIDE SEQUENCE [LARGE SCALE GENOMIC DNA]</scope>
    <source>
        <strain evidence="2">AR-01</strain>
    </source>
</reference>
<dbReference type="InterPro" id="IPR046796">
    <property type="entry name" value="Transposase_32_dom"/>
</dbReference>
<evidence type="ECO:0000259" key="1">
    <source>
        <dbReference type="Pfam" id="PF20167"/>
    </source>
</evidence>
<keyword evidence="3" id="KW-1185">Reference proteome</keyword>
<dbReference type="EMBL" id="JACEIK010000054">
    <property type="protein sequence ID" value="MCD7448188.1"/>
    <property type="molecule type" value="Genomic_DNA"/>
</dbReference>
<evidence type="ECO:0000313" key="2">
    <source>
        <dbReference type="EMBL" id="MCD7448188.1"/>
    </source>
</evidence>
<organism evidence="2 3">
    <name type="scientific">Datura stramonium</name>
    <name type="common">Jimsonweed</name>
    <name type="synonym">Common thornapple</name>
    <dbReference type="NCBI Taxonomy" id="4076"/>
    <lineage>
        <taxon>Eukaryota</taxon>
        <taxon>Viridiplantae</taxon>
        <taxon>Streptophyta</taxon>
        <taxon>Embryophyta</taxon>
        <taxon>Tracheophyta</taxon>
        <taxon>Spermatophyta</taxon>
        <taxon>Magnoliopsida</taxon>
        <taxon>eudicotyledons</taxon>
        <taxon>Gunneridae</taxon>
        <taxon>Pentapetalae</taxon>
        <taxon>asterids</taxon>
        <taxon>lamiids</taxon>
        <taxon>Solanales</taxon>
        <taxon>Solanaceae</taxon>
        <taxon>Solanoideae</taxon>
        <taxon>Datureae</taxon>
        <taxon>Datura</taxon>
    </lineage>
</organism>
<dbReference type="Pfam" id="PF20167">
    <property type="entry name" value="Transposase_32"/>
    <property type="match status" value="1"/>
</dbReference>
<proteinExistence type="predicted"/>
<dbReference type="Proteomes" id="UP000823775">
    <property type="component" value="Unassembled WGS sequence"/>
</dbReference>
<accession>A0ABS8RMZ9</accession>
<feature type="domain" description="Putative plant transposon protein" evidence="1">
    <location>
        <begin position="6"/>
        <end position="91"/>
    </location>
</feature>
<sequence length="187" mass="20431">MVNTKERIVKSTLAFATKFWWEVVRLRLFPTGGDNTLAEDRAILVASLVLGFPFNMGDIITEDMNYRVVKLSTSLPFPCLITRLCREAHVPILVGIDVETYATKVEEEMCIKEMRARVGGSSSISASRVDRYVTRATIHLESATLITSPLATEAAMPNPLSTIFTTKATIDGSGATPPKIVVPNSVA</sequence>
<comment type="caution">
    <text evidence="2">The sequence shown here is derived from an EMBL/GenBank/DDBJ whole genome shotgun (WGS) entry which is preliminary data.</text>
</comment>